<feature type="transmembrane region" description="Helical" evidence="1">
    <location>
        <begin position="20"/>
        <end position="41"/>
    </location>
</feature>
<evidence type="ECO:0000256" key="1">
    <source>
        <dbReference type="SAM" id="Phobius"/>
    </source>
</evidence>
<dbReference type="EMBL" id="HBEZ01011282">
    <property type="protein sequence ID" value="CAD8628531.1"/>
    <property type="molecule type" value="Transcribed_RNA"/>
</dbReference>
<dbReference type="AlphaFoldDB" id="A0A7S0QFZ5"/>
<proteinExistence type="predicted"/>
<keyword evidence="1" id="KW-0812">Transmembrane</keyword>
<keyword evidence="1" id="KW-0472">Membrane</keyword>
<reference evidence="2" key="1">
    <citation type="submission" date="2021-01" db="EMBL/GenBank/DDBJ databases">
        <authorList>
            <person name="Corre E."/>
            <person name="Pelletier E."/>
            <person name="Niang G."/>
            <person name="Scheremetjew M."/>
            <person name="Finn R."/>
            <person name="Kale V."/>
            <person name="Holt S."/>
            <person name="Cochrane G."/>
            <person name="Meng A."/>
            <person name="Brown T."/>
            <person name="Cohen L."/>
        </authorList>
    </citation>
    <scope>NUCLEOTIDE SEQUENCE</scope>
    <source>
        <strain evidence="2">CCAP979/52</strain>
    </source>
</reference>
<gene>
    <name evidence="2" type="ORF">CCUR1050_LOCUS6210</name>
</gene>
<keyword evidence="1" id="KW-1133">Transmembrane helix</keyword>
<accession>A0A7S0QFZ5</accession>
<organism evidence="2">
    <name type="scientific">Cryptomonas curvata</name>
    <dbReference type="NCBI Taxonomy" id="233186"/>
    <lineage>
        <taxon>Eukaryota</taxon>
        <taxon>Cryptophyceae</taxon>
        <taxon>Cryptomonadales</taxon>
        <taxon>Cryptomonadaceae</taxon>
        <taxon>Cryptomonas</taxon>
    </lineage>
</organism>
<name>A0A7S0QFZ5_9CRYP</name>
<sequence length="112" mass="12483">MSSSEMFFTAPAVLGLSRVLLFSLFFLVFACAISLVASARYEFRQNKIMRIRCVDSHPRVKSSSVHAAASVENKRLEAAVKKSLMKYATVAIAHSPVPSHARSPLPPYQYFF</sequence>
<protein>
    <submittedName>
        <fullName evidence="2">Uncharacterized protein</fullName>
    </submittedName>
</protein>
<evidence type="ECO:0000313" key="2">
    <source>
        <dbReference type="EMBL" id="CAD8628531.1"/>
    </source>
</evidence>